<reference evidence="2 3" key="1">
    <citation type="submission" date="2024-12" db="EMBL/GenBank/DDBJ databases">
        <title>Forecasting of Potato common scab and diversities of Pathogenic streptomyces spp. in china.</title>
        <authorList>
            <person name="Handique U."/>
            <person name="Wu J."/>
        </authorList>
    </citation>
    <scope>NUCLEOTIDE SEQUENCE [LARGE SCALE GENOMIC DNA]</scope>
    <source>
        <strain evidence="2 3">ZRIMU1530</strain>
    </source>
</reference>
<sequence length="111" mass="12482">MPTVNSMDLPQTARVLPTITIYGPRDCPNFDKAIQLFERKGIAYTKIDLEPGDENHRHVTEKLGCQQTPVITVKLEGQRTVHWGGHRMDMLMALVRLCAEGVASDHKEASR</sequence>
<protein>
    <submittedName>
        <fullName evidence="2">Glutaredoxin family protein</fullName>
    </submittedName>
</protein>
<dbReference type="InterPro" id="IPR002109">
    <property type="entry name" value="Glutaredoxin"/>
</dbReference>
<proteinExistence type="predicted"/>
<dbReference type="Gene3D" id="3.40.30.10">
    <property type="entry name" value="Glutaredoxin"/>
    <property type="match status" value="1"/>
</dbReference>
<gene>
    <name evidence="2" type="ORF">ACKI18_29430</name>
</gene>
<evidence type="ECO:0000313" key="3">
    <source>
        <dbReference type="Proteomes" id="UP001631957"/>
    </source>
</evidence>
<accession>A0ABW9I1B4</accession>
<dbReference type="SUPFAM" id="SSF52833">
    <property type="entry name" value="Thioredoxin-like"/>
    <property type="match status" value="1"/>
</dbReference>
<keyword evidence="3" id="KW-1185">Reference proteome</keyword>
<dbReference type="Proteomes" id="UP001631957">
    <property type="component" value="Unassembled WGS sequence"/>
</dbReference>
<dbReference type="Pfam" id="PF00462">
    <property type="entry name" value="Glutaredoxin"/>
    <property type="match status" value="1"/>
</dbReference>
<dbReference type="InterPro" id="IPR036249">
    <property type="entry name" value="Thioredoxin-like_sf"/>
</dbReference>
<dbReference type="RefSeq" id="WP_006378589.1">
    <property type="nucleotide sequence ID" value="NZ_JBJVNI010000017.1"/>
</dbReference>
<evidence type="ECO:0000259" key="1">
    <source>
        <dbReference type="Pfam" id="PF00462"/>
    </source>
</evidence>
<dbReference type="EMBL" id="JBJVNI010000017">
    <property type="protein sequence ID" value="MFM9612812.1"/>
    <property type="molecule type" value="Genomic_DNA"/>
</dbReference>
<comment type="caution">
    <text evidence="2">The sequence shown here is derived from an EMBL/GenBank/DDBJ whole genome shotgun (WGS) entry which is preliminary data.</text>
</comment>
<dbReference type="PROSITE" id="PS51354">
    <property type="entry name" value="GLUTAREDOXIN_2"/>
    <property type="match status" value="1"/>
</dbReference>
<feature type="domain" description="Glutaredoxin" evidence="1">
    <location>
        <begin position="19"/>
        <end position="74"/>
    </location>
</feature>
<organism evidence="2 3">
    <name type="scientific">Streptomyces niveiscabiei</name>
    <dbReference type="NCBI Taxonomy" id="164115"/>
    <lineage>
        <taxon>Bacteria</taxon>
        <taxon>Bacillati</taxon>
        <taxon>Actinomycetota</taxon>
        <taxon>Actinomycetes</taxon>
        <taxon>Kitasatosporales</taxon>
        <taxon>Streptomycetaceae</taxon>
        <taxon>Streptomyces</taxon>
    </lineage>
</organism>
<evidence type="ECO:0000313" key="2">
    <source>
        <dbReference type="EMBL" id="MFM9612812.1"/>
    </source>
</evidence>
<name>A0ABW9I1B4_9ACTN</name>
<dbReference type="GeneID" id="97406697"/>